<dbReference type="KEGG" id="jde:Jden_2287"/>
<reference evidence="2" key="2">
    <citation type="submission" date="2009-08" db="EMBL/GenBank/DDBJ databases">
        <title>The complete genome of Jonesia denitrificans DSM 20603.</title>
        <authorList>
            <consortium name="US DOE Joint Genome Institute (JGI-PGF)"/>
            <person name="Lucas S."/>
            <person name="Copeland A."/>
            <person name="Lapidus A."/>
            <person name="Glavina del Rio T."/>
            <person name="Dalin E."/>
            <person name="Tice H."/>
            <person name="Bruce D."/>
            <person name="Goodwin L."/>
            <person name="Pitluck S."/>
            <person name="Kyrpides N."/>
            <person name="Mavromatis K."/>
            <person name="Ivanova N."/>
            <person name="Ovchinnikova G."/>
            <person name="Saunders E."/>
            <person name="Brettin T."/>
            <person name="Detter J.C."/>
            <person name="Han C."/>
            <person name="Larimer F."/>
            <person name="Land M."/>
            <person name="Hauser L."/>
            <person name="Markowitz V."/>
            <person name="Cheng J.-F."/>
            <person name="Hugenholtz P."/>
            <person name="Woyke T."/>
            <person name="Wu D."/>
            <person name="Pukall R."/>
            <person name="Klenk H.-P."/>
            <person name="Eisen J.A."/>
        </authorList>
    </citation>
    <scope>NUCLEOTIDE SEQUENCE</scope>
    <source>
        <strain>DSM 20603</strain>
    </source>
</reference>
<reference evidence="2 4" key="1">
    <citation type="journal article" date="2009" name="Stand. Genomic Sci.">
        <title>Complete genome sequence of Jonesia denitrificans type strain (Prevot 55134).</title>
        <authorList>
            <person name="Pukall R."/>
            <person name="Gehrich-Schroter G."/>
            <person name="Lapidus A."/>
            <person name="Nolan M."/>
            <person name="Glavina Del Rio T."/>
            <person name="Lucas S."/>
            <person name="Chen F."/>
            <person name="Tice H."/>
            <person name="Pitluck S."/>
            <person name="Cheng J.F."/>
            <person name="Copeland A."/>
            <person name="Saunders E."/>
            <person name="Brettin T."/>
            <person name="Detter J.C."/>
            <person name="Bruce D."/>
            <person name="Goodwin L."/>
            <person name="Pati A."/>
            <person name="Ivanova N."/>
            <person name="Mavromatis K."/>
            <person name="Ovchinnikova G."/>
            <person name="Chen A."/>
            <person name="Palaniappan K."/>
            <person name="Land M."/>
            <person name="Hauser L."/>
            <person name="Chang Y.J."/>
            <person name="Jeffries C.D."/>
            <person name="Chain P."/>
            <person name="Goker M."/>
            <person name="Bristow J."/>
            <person name="Eisen J.A."/>
            <person name="Markowitz V."/>
            <person name="Hugenholtz P."/>
            <person name="Kyrpides N.C."/>
            <person name="Klenk H.P."/>
            <person name="Han C."/>
        </authorList>
    </citation>
    <scope>NUCLEOTIDE SEQUENCE [LARGE SCALE GENOMIC DNA]</scope>
    <source>
        <strain evidence="4">ATCC 14870 / DSM 20603 / BCRC 15368 / CIP 55.134 / JCM 11481 / NBRC 15587 / NCTC 10816 / Prevot 55134</strain>
        <strain evidence="2">DSM 20603</strain>
    </source>
</reference>
<dbReference type="Proteomes" id="UP000000628">
    <property type="component" value="Chromosome"/>
</dbReference>
<dbReference type="STRING" id="471856.Jden_2147"/>
<name>C7R1E9_JONDD</name>
<organism evidence="2 4">
    <name type="scientific">Jonesia denitrificans (strain ATCC 14870 / DSM 20603 / BCRC 15368 / CIP 55.134 / JCM 11481 / NBRC 15587 / NCTC 10816 / Prevot 55134)</name>
    <name type="common">Listeria denitrificans</name>
    <dbReference type="NCBI Taxonomy" id="471856"/>
    <lineage>
        <taxon>Bacteria</taxon>
        <taxon>Bacillati</taxon>
        <taxon>Actinomycetota</taxon>
        <taxon>Actinomycetes</taxon>
        <taxon>Micrococcales</taxon>
        <taxon>Jonesiaceae</taxon>
        <taxon>Jonesia</taxon>
    </lineage>
</organism>
<dbReference type="KEGG" id="jde:Jden_2147"/>
<gene>
    <name evidence="2" type="ordered locus">Jden_2147</name>
    <name evidence="3" type="ordered locus">Jden_2287</name>
</gene>
<keyword evidence="4" id="KW-1185">Reference proteome</keyword>
<dbReference type="AlphaFoldDB" id="C7R1E9"/>
<evidence type="ECO:0000259" key="1">
    <source>
        <dbReference type="Pfam" id="PF24459"/>
    </source>
</evidence>
<dbReference type="eggNOG" id="ENOG502ZKMC">
    <property type="taxonomic scope" value="Bacteria"/>
</dbReference>
<evidence type="ECO:0000313" key="3">
    <source>
        <dbReference type="EMBL" id="ACV09922.1"/>
    </source>
</evidence>
<dbReference type="EMBL" id="CP001706">
    <property type="protein sequence ID" value="ACV09922.1"/>
    <property type="molecule type" value="Genomic_DNA"/>
</dbReference>
<accession>C7R1E9</accession>
<dbReference type="OrthoDB" id="9801223at2"/>
<dbReference type="HOGENOM" id="CLU_2081654_0_0_11"/>
<dbReference type="EMBL" id="CP001706">
    <property type="protein sequence ID" value="ACV09784.1"/>
    <property type="molecule type" value="Genomic_DNA"/>
</dbReference>
<dbReference type="RefSeq" id="WP_015772412.1">
    <property type="nucleotide sequence ID" value="NC_013174.1"/>
</dbReference>
<sequence length="117" mass="13259">MPDLESPLSGHFYCSPEVKEGTRGWREVVALGDAIYEWGLISVYWSPQNRRYFWHADTGCSCNGWGENLTSMADFNDGDRNAVRSALRGFAQEHPYYASESQLAEALNTLANFKEDQ</sequence>
<feature type="domain" description="DUF7574" evidence="1">
    <location>
        <begin position="32"/>
        <end position="115"/>
    </location>
</feature>
<evidence type="ECO:0000313" key="4">
    <source>
        <dbReference type="Proteomes" id="UP000000628"/>
    </source>
</evidence>
<dbReference type="Pfam" id="PF24459">
    <property type="entry name" value="DUF7574"/>
    <property type="match status" value="1"/>
</dbReference>
<proteinExistence type="predicted"/>
<evidence type="ECO:0000313" key="2">
    <source>
        <dbReference type="EMBL" id="ACV09784.1"/>
    </source>
</evidence>
<protein>
    <recommendedName>
        <fullName evidence="1">DUF7574 domain-containing protein</fullName>
    </recommendedName>
</protein>
<dbReference type="InterPro" id="IPR055996">
    <property type="entry name" value="DUF7574"/>
</dbReference>